<gene>
    <name evidence="1" type="ORF">JCM19240_2640</name>
</gene>
<keyword evidence="2" id="KW-1185">Reference proteome</keyword>
<organism evidence="1 2">
    <name type="scientific">Vibrio maritimus</name>
    <dbReference type="NCBI Taxonomy" id="990268"/>
    <lineage>
        <taxon>Bacteria</taxon>
        <taxon>Pseudomonadati</taxon>
        <taxon>Pseudomonadota</taxon>
        <taxon>Gammaproteobacteria</taxon>
        <taxon>Vibrionales</taxon>
        <taxon>Vibrionaceae</taxon>
        <taxon>Vibrio</taxon>
    </lineage>
</organism>
<reference evidence="1 2" key="1">
    <citation type="submission" date="2014-09" db="EMBL/GenBank/DDBJ databases">
        <title>Vibrio maritimus JCM 19240. (C210) whole genome shotgun sequence.</title>
        <authorList>
            <person name="Sawabe T."/>
            <person name="Meirelles P."/>
            <person name="Nakanishi M."/>
            <person name="Sayaka M."/>
            <person name="Hattori M."/>
            <person name="Ohkuma M."/>
        </authorList>
    </citation>
    <scope>NUCLEOTIDE SEQUENCE [LARGE SCALE GENOMIC DNA]</scope>
    <source>
        <strain evidence="1 2">JCM 19240</strain>
    </source>
</reference>
<dbReference type="InterPro" id="IPR043129">
    <property type="entry name" value="ATPase_NBD"/>
</dbReference>
<dbReference type="AlphaFoldDB" id="A0A090T9H6"/>
<dbReference type="Proteomes" id="UP000029224">
    <property type="component" value="Unassembled WGS sequence"/>
</dbReference>
<comment type="caution">
    <text evidence="1">The sequence shown here is derived from an EMBL/GenBank/DDBJ whole genome shotgun (WGS) entry which is preliminary data.</text>
</comment>
<sequence>MTHACRDAKEALLNDAELQSVPIVVPSRGSKLLGATLKTELTQQEVQQTLVDGFFPQVAVNEHPVQRARGALTQMGLPYAQDAAITRHIAAFLSRQSSAADNAFAGMPGMEAPAEFIKPTALLFNGGVLKSKLLSDRLFNTINAWLETANTDKAKMLSGLDLDLAVASGAAYYGSVRRGQGVRIRGGIASSYYIGIESAMPAIPGMAPPMEALCVAPFGMEEGSSVQVPSQEFGLVIGQPVHFQFFGSTTRREDEAGVHLDYWKPEELEELPEIQVTLPVSEGRSIGDVVPVTLSSRVTELGTLYLEAIAADNGQKWHVEFDVREDV</sequence>
<dbReference type="EMBL" id="BBMT01000011">
    <property type="protein sequence ID" value="GAL36571.1"/>
    <property type="molecule type" value="Genomic_DNA"/>
</dbReference>
<dbReference type="SUPFAM" id="SSF53067">
    <property type="entry name" value="Actin-like ATPase domain"/>
    <property type="match status" value="1"/>
</dbReference>
<evidence type="ECO:0000313" key="2">
    <source>
        <dbReference type="Proteomes" id="UP000029224"/>
    </source>
</evidence>
<evidence type="ECO:0000313" key="1">
    <source>
        <dbReference type="EMBL" id="GAL36571.1"/>
    </source>
</evidence>
<accession>A0A090T9H6</accession>
<name>A0A090T9H6_9VIBR</name>
<reference evidence="1 2" key="2">
    <citation type="submission" date="2014-09" db="EMBL/GenBank/DDBJ databases">
        <authorList>
            <consortium name="NBRP consortium"/>
            <person name="Sawabe T."/>
            <person name="Meirelles P."/>
            <person name="Nakanishi M."/>
            <person name="Sayaka M."/>
            <person name="Hattori M."/>
            <person name="Ohkuma M."/>
        </authorList>
    </citation>
    <scope>NUCLEOTIDE SEQUENCE [LARGE SCALE GENOMIC DNA]</scope>
    <source>
        <strain evidence="1 2">JCM 19240</strain>
    </source>
</reference>
<proteinExistence type="predicted"/>
<protein>
    <submittedName>
        <fullName evidence="1">Sulfate permease</fullName>
    </submittedName>
</protein>